<dbReference type="Pfam" id="PF12937">
    <property type="entry name" value="F-box-like"/>
    <property type="match status" value="1"/>
</dbReference>
<name>A0A1J1IFP6_9DIPT</name>
<evidence type="ECO:0000313" key="3">
    <source>
        <dbReference type="Proteomes" id="UP000183832"/>
    </source>
</evidence>
<dbReference type="STRING" id="568069.A0A1J1IFP6"/>
<dbReference type="PROSITE" id="PS50181">
    <property type="entry name" value="FBOX"/>
    <property type="match status" value="1"/>
</dbReference>
<dbReference type="Gene3D" id="3.80.10.10">
    <property type="entry name" value="Ribonuclease Inhibitor"/>
    <property type="match status" value="1"/>
</dbReference>
<dbReference type="AlphaFoldDB" id="A0A1J1IFP6"/>
<dbReference type="SUPFAM" id="SSF52047">
    <property type="entry name" value="RNI-like"/>
    <property type="match status" value="1"/>
</dbReference>
<sequence length="493" mass="57789">MSLNSCLNFNSSILTDIRVGIKRKLKFKKRSSKRARVECLTMNDLPNEILLEIFSNLDKSSLEKSLQVNKRWHEVITQSKVTMNKLPLSIYRQDVLDDFQPPKLTRKYSRASFVGVKDWNSILKTLTSIGQSVRELTLNDCIFMGNDFHHLMKSFPMLESLTIEWCSNLYDLGKSIEMKNLKLLTVVEGGWVFDIIKCRLNYLSVSQIHMDEQQSLISFINNQFTLKSLHLKDISDLFCICNTKMKFEAPQFKFQLSQLSLDSIPYCDTMHLIPLLKQAEHCRQLCLGIDIPSIVFEYVLKNFKELEDLHVDTEQFPIKSSIFYKDLKPINSLKHLKIDGDFVNDKAIVNVLRHYPKIETLDLMNLYGLKTRNTSLWREMTKAVKQLTILKISNCNIYNISQIKFENLKEFQIGLLGFTNERNWRKFGMKNPNIKKLIIYYIQSTVLDPQFIISYIPSLKIYEYWSICTKPLNFKNYLQKCFVKSCWNIYKGN</sequence>
<dbReference type="Proteomes" id="UP000183832">
    <property type="component" value="Unassembled WGS sequence"/>
</dbReference>
<dbReference type="SUPFAM" id="SSF81383">
    <property type="entry name" value="F-box domain"/>
    <property type="match status" value="1"/>
</dbReference>
<reference evidence="2 3" key="1">
    <citation type="submission" date="2015-04" db="EMBL/GenBank/DDBJ databases">
        <authorList>
            <person name="Syromyatnikov M.Y."/>
            <person name="Popov V.N."/>
        </authorList>
    </citation>
    <scope>NUCLEOTIDE SEQUENCE [LARGE SCALE GENOMIC DNA]</scope>
</reference>
<gene>
    <name evidence="2" type="ORF">CLUMA_CG011222</name>
</gene>
<dbReference type="InterPro" id="IPR036047">
    <property type="entry name" value="F-box-like_dom_sf"/>
</dbReference>
<evidence type="ECO:0000259" key="1">
    <source>
        <dbReference type="PROSITE" id="PS50181"/>
    </source>
</evidence>
<feature type="domain" description="F-box" evidence="1">
    <location>
        <begin position="39"/>
        <end position="86"/>
    </location>
</feature>
<dbReference type="InterPro" id="IPR001810">
    <property type="entry name" value="F-box_dom"/>
</dbReference>
<dbReference type="OrthoDB" id="3219396at2759"/>
<dbReference type="SMART" id="SM00256">
    <property type="entry name" value="FBOX"/>
    <property type="match status" value="1"/>
</dbReference>
<dbReference type="Gene3D" id="1.20.1280.50">
    <property type="match status" value="1"/>
</dbReference>
<evidence type="ECO:0000313" key="2">
    <source>
        <dbReference type="EMBL" id="CRK97846.1"/>
    </source>
</evidence>
<dbReference type="InterPro" id="IPR032675">
    <property type="entry name" value="LRR_dom_sf"/>
</dbReference>
<dbReference type="CDD" id="cd09917">
    <property type="entry name" value="F-box_SF"/>
    <property type="match status" value="1"/>
</dbReference>
<accession>A0A1J1IFP6</accession>
<organism evidence="2 3">
    <name type="scientific">Clunio marinus</name>
    <dbReference type="NCBI Taxonomy" id="568069"/>
    <lineage>
        <taxon>Eukaryota</taxon>
        <taxon>Metazoa</taxon>
        <taxon>Ecdysozoa</taxon>
        <taxon>Arthropoda</taxon>
        <taxon>Hexapoda</taxon>
        <taxon>Insecta</taxon>
        <taxon>Pterygota</taxon>
        <taxon>Neoptera</taxon>
        <taxon>Endopterygota</taxon>
        <taxon>Diptera</taxon>
        <taxon>Nematocera</taxon>
        <taxon>Chironomoidea</taxon>
        <taxon>Chironomidae</taxon>
        <taxon>Clunio</taxon>
    </lineage>
</organism>
<keyword evidence="3" id="KW-1185">Reference proteome</keyword>
<protein>
    <submittedName>
        <fullName evidence="2">CLUMA_CG011222, isoform A</fullName>
    </submittedName>
</protein>
<dbReference type="EMBL" id="CVRI01000047">
    <property type="protein sequence ID" value="CRK97846.1"/>
    <property type="molecule type" value="Genomic_DNA"/>
</dbReference>
<proteinExistence type="predicted"/>